<dbReference type="EMBL" id="MT145043">
    <property type="protein sequence ID" value="QJI02927.1"/>
    <property type="molecule type" value="Genomic_DNA"/>
</dbReference>
<proteinExistence type="predicted"/>
<gene>
    <name evidence="2" type="ORF">TM448B03818_0007</name>
</gene>
<evidence type="ECO:0000313" key="2">
    <source>
        <dbReference type="EMBL" id="QJI02927.1"/>
    </source>
</evidence>
<evidence type="ECO:0000256" key="1">
    <source>
        <dbReference type="SAM" id="MobiDB-lite"/>
    </source>
</evidence>
<feature type="region of interest" description="Disordered" evidence="1">
    <location>
        <begin position="241"/>
        <end position="260"/>
    </location>
</feature>
<name>A0A6M3XYE0_9ZZZZ</name>
<reference evidence="2" key="1">
    <citation type="submission" date="2020-03" db="EMBL/GenBank/DDBJ databases">
        <title>The deep terrestrial virosphere.</title>
        <authorList>
            <person name="Holmfeldt K."/>
            <person name="Nilsson E."/>
            <person name="Simone D."/>
            <person name="Lopez-Fernandez M."/>
            <person name="Wu X."/>
            <person name="de Brujin I."/>
            <person name="Lundin D."/>
            <person name="Andersson A."/>
            <person name="Bertilsson S."/>
            <person name="Dopson M."/>
        </authorList>
    </citation>
    <scope>NUCLEOTIDE SEQUENCE</scope>
    <source>
        <strain evidence="2">TM448B03818</strain>
    </source>
</reference>
<accession>A0A6M3XYE0</accession>
<protein>
    <submittedName>
        <fullName evidence="2">Uncharacterized protein</fullName>
    </submittedName>
</protein>
<organism evidence="2">
    <name type="scientific">viral metagenome</name>
    <dbReference type="NCBI Taxonomy" id="1070528"/>
    <lineage>
        <taxon>unclassified sequences</taxon>
        <taxon>metagenomes</taxon>
        <taxon>organismal metagenomes</taxon>
    </lineage>
</organism>
<dbReference type="AlphaFoldDB" id="A0A6M3XYE0"/>
<sequence>MIVAKNFPRDQEEAAKRIMKACERVSLAECAEYVYSRGTSTVEGPSIRLAEVIAQNWGNIDFGIKELSQANGESEIMAYCWDMETNVRQSKVFKTPHKRYTKNGSYALKDPRDIYEMVANQGARRVRACILGVVPGDIVEAARMKCKETLKRASQGKTVGDRVDAMLEKFKTYNVTQEMIEARLGHKVDGNTVKEQELVNLGKIYNSLRDEMSKPGDWFKGIEPETIEADHELTEKIRGLKTEPDNKPGVYPPPYTARNSEDFEKEETNGIMDRFIAEFINLKSAGYSTYIHNNLERLRGAPGNVLTAAREKWAKLYPDNPCPLDSDPDPDNVVLEGLKDDWRSCHSIDSTIAVQIINECGELETEDDYRGALKLFETMLDQKNGE</sequence>